<dbReference type="SUPFAM" id="SSF53067">
    <property type="entry name" value="Actin-like ATPase domain"/>
    <property type="match status" value="2"/>
</dbReference>
<accession>A0A0G0WVB8</accession>
<reference evidence="8 9" key="1">
    <citation type="journal article" date="2015" name="Nature">
        <title>rRNA introns, odd ribosomes, and small enigmatic genomes across a large radiation of phyla.</title>
        <authorList>
            <person name="Brown C.T."/>
            <person name="Hug L.A."/>
            <person name="Thomas B.C."/>
            <person name="Sharon I."/>
            <person name="Castelle C.J."/>
            <person name="Singh A."/>
            <person name="Wilkins M.J."/>
            <person name="Williams K.H."/>
            <person name="Banfield J.F."/>
        </authorList>
    </citation>
    <scope>NUCLEOTIDE SEQUENCE [LARGE SCALE GENOMIC DNA]</scope>
</reference>
<keyword evidence="6" id="KW-0963">Cytoplasm</keyword>
<dbReference type="PROSITE" id="PS01016">
    <property type="entry name" value="GLYCOPROTEASE"/>
    <property type="match status" value="1"/>
</dbReference>
<feature type="binding site" evidence="6">
    <location>
        <position position="118"/>
    </location>
    <ligand>
        <name>Fe cation</name>
        <dbReference type="ChEBI" id="CHEBI:24875"/>
    </ligand>
</feature>
<evidence type="ECO:0000256" key="5">
    <source>
        <dbReference type="ARBA" id="ARBA00048117"/>
    </source>
</evidence>
<dbReference type="NCBIfam" id="TIGR00329">
    <property type="entry name" value="gcp_kae1"/>
    <property type="match status" value="1"/>
</dbReference>
<dbReference type="CDD" id="cd24133">
    <property type="entry name" value="ASKHA_NBD_TsaD_bac"/>
    <property type="match status" value="1"/>
</dbReference>
<dbReference type="HAMAP" id="MF_01445">
    <property type="entry name" value="TsaD"/>
    <property type="match status" value="1"/>
</dbReference>
<sequence length="349" mass="37915">MKILAIETSCDETAAAIVGKGTKILSSSVASSLEMHSKTGGVIPENAAREQVKYIIPVLRETIEKLHSDLSFNEVITEEIDALAVTTGPGLIGSLLIGVETAKTIAALFNKPIIPVNHVLAHVYANFLENPKAIVFPALSLIVSGGHTELFLMENIKSMKWLGGTRDDAAGEAFDKIARLLGLGYPGGPAIAAEAQEFRIKNHESRIKLPRPMLDSDSPEFSFSGLKTAVLREVNNFKTMKQFNNEAIQNIAFETQEAITDVLVKKTLATAEKYNVSSILLGGGVSANFRLKEKFLSTINNQQSAIQFFSPSPSLCTDNAAYIAGYAFFHYTPLPWHDIQAHPDLSVEV</sequence>
<feature type="binding site" evidence="6">
    <location>
        <position position="188"/>
    </location>
    <ligand>
        <name>substrate</name>
    </ligand>
</feature>
<comment type="similarity">
    <text evidence="6">Belongs to the KAE1 / TsaD family.</text>
</comment>
<keyword evidence="4 6" id="KW-0012">Acyltransferase</keyword>
<evidence type="ECO:0000256" key="2">
    <source>
        <dbReference type="ARBA" id="ARBA00022694"/>
    </source>
</evidence>
<organism evidence="8 9">
    <name type="scientific">Candidatus Gottesmanbacteria bacterium GW2011_GWA2_41_12</name>
    <dbReference type="NCBI Taxonomy" id="1618440"/>
    <lineage>
        <taxon>Bacteria</taxon>
        <taxon>Candidatus Gottesmaniibacteriota</taxon>
    </lineage>
</organism>
<evidence type="ECO:0000256" key="3">
    <source>
        <dbReference type="ARBA" id="ARBA00022723"/>
    </source>
</evidence>
<evidence type="ECO:0000256" key="6">
    <source>
        <dbReference type="HAMAP-Rule" id="MF_01445"/>
    </source>
</evidence>
<keyword evidence="6" id="KW-0408">Iron</keyword>
<evidence type="ECO:0000256" key="1">
    <source>
        <dbReference type="ARBA" id="ARBA00022679"/>
    </source>
</evidence>
<gene>
    <name evidence="6" type="primary">tsaD</name>
    <name evidence="8" type="ORF">UU37_C0004G0003</name>
</gene>
<comment type="function">
    <text evidence="6">Required for the formation of a threonylcarbamoyl group on adenosine at position 37 (t(6)A37) in tRNAs that read codons beginning with adenine. Is involved in the transfer of the threonylcarbamoyl moiety of threonylcarbamoyl-AMP (TC-AMP) to the N6 group of A37, together with TsaE and TsaB. TsaD likely plays a direct catalytic role in this reaction.</text>
</comment>
<dbReference type="PRINTS" id="PR00789">
    <property type="entry name" value="OSIALOPTASE"/>
</dbReference>
<keyword evidence="3 6" id="KW-0479">Metal-binding</keyword>
<feature type="domain" description="Gcp-like" evidence="7">
    <location>
        <begin position="23"/>
        <end position="324"/>
    </location>
</feature>
<evidence type="ECO:0000313" key="9">
    <source>
        <dbReference type="Proteomes" id="UP000033908"/>
    </source>
</evidence>
<dbReference type="InterPro" id="IPR043129">
    <property type="entry name" value="ATPase_NBD"/>
</dbReference>
<feature type="binding site" evidence="6">
    <location>
        <position position="175"/>
    </location>
    <ligand>
        <name>substrate</name>
    </ligand>
</feature>
<dbReference type="Proteomes" id="UP000033908">
    <property type="component" value="Unassembled WGS sequence"/>
</dbReference>
<dbReference type="NCBIfam" id="TIGR03723">
    <property type="entry name" value="T6A_TsaD_YgjD"/>
    <property type="match status" value="1"/>
</dbReference>
<feature type="binding site" evidence="6">
    <location>
        <position position="318"/>
    </location>
    <ligand>
        <name>Fe cation</name>
        <dbReference type="ChEBI" id="CHEBI:24875"/>
    </ligand>
</feature>
<dbReference type="InterPro" id="IPR017860">
    <property type="entry name" value="Peptidase_M22_CS"/>
</dbReference>
<feature type="binding site" evidence="6">
    <location>
        <position position="288"/>
    </location>
    <ligand>
        <name>substrate</name>
    </ligand>
</feature>
<dbReference type="InterPro" id="IPR022450">
    <property type="entry name" value="TsaD"/>
</dbReference>
<comment type="catalytic activity">
    <reaction evidence="5 6">
        <text>L-threonylcarbamoyladenylate + adenosine(37) in tRNA = N(6)-L-threonylcarbamoyladenosine(37) in tRNA + AMP + H(+)</text>
        <dbReference type="Rhea" id="RHEA:37059"/>
        <dbReference type="Rhea" id="RHEA-COMP:10162"/>
        <dbReference type="Rhea" id="RHEA-COMP:10163"/>
        <dbReference type="ChEBI" id="CHEBI:15378"/>
        <dbReference type="ChEBI" id="CHEBI:73682"/>
        <dbReference type="ChEBI" id="CHEBI:74411"/>
        <dbReference type="ChEBI" id="CHEBI:74418"/>
        <dbReference type="ChEBI" id="CHEBI:456215"/>
        <dbReference type="EC" id="2.3.1.234"/>
    </reaction>
</comment>
<dbReference type="PATRIC" id="fig|1618440.3.peg.175"/>
<dbReference type="EC" id="2.3.1.234" evidence="6"/>
<comment type="cofactor">
    <cofactor evidence="6">
        <name>Fe(2+)</name>
        <dbReference type="ChEBI" id="CHEBI:29033"/>
    </cofactor>
    <text evidence="6">Binds 1 Fe(2+) ion per subunit.</text>
</comment>
<feature type="binding site" evidence="6">
    <location>
        <begin position="142"/>
        <end position="146"/>
    </location>
    <ligand>
        <name>substrate</name>
    </ligand>
</feature>
<dbReference type="InterPro" id="IPR017861">
    <property type="entry name" value="KAE1/TsaD"/>
</dbReference>
<evidence type="ECO:0000256" key="4">
    <source>
        <dbReference type="ARBA" id="ARBA00023315"/>
    </source>
</evidence>
<dbReference type="GO" id="GO:0061711">
    <property type="term" value="F:tRNA N(6)-L-threonylcarbamoyladenine synthase activity"/>
    <property type="evidence" value="ECO:0007669"/>
    <property type="project" value="UniProtKB-EC"/>
</dbReference>
<comment type="caution">
    <text evidence="6">Lacks conserved residue(s) required for the propagation of feature annotation.</text>
</comment>
<keyword evidence="1 6" id="KW-0808">Transferase</keyword>
<dbReference type="GO" id="GO:0002949">
    <property type="term" value="P:tRNA threonylcarbamoyladenosine modification"/>
    <property type="evidence" value="ECO:0007669"/>
    <property type="project" value="UniProtKB-UniRule"/>
</dbReference>
<keyword evidence="2 6" id="KW-0819">tRNA processing</keyword>
<dbReference type="InterPro" id="IPR000905">
    <property type="entry name" value="Gcp-like_dom"/>
</dbReference>
<comment type="subcellular location">
    <subcellularLocation>
        <location evidence="6">Cytoplasm</location>
    </subcellularLocation>
</comment>
<feature type="binding site" evidence="6">
    <location>
        <position position="122"/>
    </location>
    <ligand>
        <name>Fe cation</name>
        <dbReference type="ChEBI" id="CHEBI:24875"/>
    </ligand>
</feature>
<dbReference type="Gene3D" id="3.30.420.40">
    <property type="match status" value="2"/>
</dbReference>
<evidence type="ECO:0000313" key="8">
    <source>
        <dbReference type="EMBL" id="KKR88385.1"/>
    </source>
</evidence>
<name>A0A0G0WVB8_9BACT</name>
<dbReference type="EMBL" id="LCAJ01000004">
    <property type="protein sequence ID" value="KKR88385.1"/>
    <property type="molecule type" value="Genomic_DNA"/>
</dbReference>
<dbReference type="PANTHER" id="PTHR11735">
    <property type="entry name" value="TRNA N6-ADENOSINE THREONYLCARBAMOYLTRANSFERASE"/>
    <property type="match status" value="1"/>
</dbReference>
<dbReference type="PANTHER" id="PTHR11735:SF6">
    <property type="entry name" value="TRNA N6-ADENOSINE THREONYLCARBAMOYLTRANSFERASE, MITOCHONDRIAL"/>
    <property type="match status" value="1"/>
</dbReference>
<dbReference type="GO" id="GO:0005506">
    <property type="term" value="F:iron ion binding"/>
    <property type="evidence" value="ECO:0007669"/>
    <property type="project" value="UniProtKB-UniRule"/>
</dbReference>
<comment type="caution">
    <text evidence="8">The sequence shown here is derived from an EMBL/GenBank/DDBJ whole genome shotgun (WGS) entry which is preliminary data.</text>
</comment>
<proteinExistence type="inferred from homology"/>
<dbReference type="Pfam" id="PF00814">
    <property type="entry name" value="TsaD"/>
    <property type="match status" value="1"/>
</dbReference>
<evidence type="ECO:0000259" key="7">
    <source>
        <dbReference type="Pfam" id="PF00814"/>
    </source>
</evidence>
<protein>
    <recommendedName>
        <fullName evidence="6">tRNA N6-adenosine threonylcarbamoyltransferase</fullName>
        <ecNumber evidence="6">2.3.1.234</ecNumber>
    </recommendedName>
    <alternativeName>
        <fullName evidence="6">N6-L-threonylcarbamoyladenine synthase</fullName>
        <shortName evidence="6">t(6)A synthase</shortName>
    </alternativeName>
    <alternativeName>
        <fullName evidence="6">t(6)A37 threonylcarbamoyladenosine biosynthesis protein TsaD</fullName>
    </alternativeName>
    <alternativeName>
        <fullName evidence="6">tRNA threonylcarbamoyladenosine biosynthesis protein TsaD</fullName>
    </alternativeName>
</protein>
<dbReference type="AlphaFoldDB" id="A0A0G0WVB8"/>
<dbReference type="GO" id="GO:0005737">
    <property type="term" value="C:cytoplasm"/>
    <property type="evidence" value="ECO:0007669"/>
    <property type="project" value="UniProtKB-SubCell"/>
</dbReference>